<dbReference type="Pfam" id="PF07441">
    <property type="entry name" value="BofA"/>
    <property type="match status" value="1"/>
</dbReference>
<keyword evidence="3" id="KW-1185">Reference proteome</keyword>
<evidence type="ECO:0000256" key="1">
    <source>
        <dbReference type="SAM" id="Phobius"/>
    </source>
</evidence>
<feature type="transmembrane region" description="Helical" evidence="1">
    <location>
        <begin position="34"/>
        <end position="55"/>
    </location>
</feature>
<dbReference type="EMBL" id="LKHP01000013">
    <property type="protein sequence ID" value="KRQ86211.1"/>
    <property type="molecule type" value="Genomic_DNA"/>
</dbReference>
<name>A0A0R3JRT5_CALMK</name>
<dbReference type="STRING" id="908809.ABG79_01941"/>
<dbReference type="RefSeq" id="WP_057979262.1">
    <property type="nucleotide sequence ID" value="NZ_LKHP01000013.1"/>
</dbReference>
<feature type="transmembrane region" description="Helical" evidence="1">
    <location>
        <begin position="6"/>
        <end position="22"/>
    </location>
</feature>
<organism evidence="2 3">
    <name type="scientific">Caloramator mitchellensis</name>
    <dbReference type="NCBI Taxonomy" id="908809"/>
    <lineage>
        <taxon>Bacteria</taxon>
        <taxon>Bacillati</taxon>
        <taxon>Bacillota</taxon>
        <taxon>Clostridia</taxon>
        <taxon>Eubacteriales</taxon>
        <taxon>Clostridiaceae</taxon>
        <taxon>Caloramator</taxon>
    </lineage>
</organism>
<accession>A0A0R3JRT5</accession>
<dbReference type="InterPro" id="IPR010001">
    <property type="entry name" value="BofA"/>
</dbReference>
<gene>
    <name evidence="2" type="ORF">ABG79_01941</name>
</gene>
<dbReference type="OrthoDB" id="2086495at2"/>
<protein>
    <submittedName>
        <fullName evidence="2">SigmaK-factor processing regulatory protein BofA</fullName>
    </submittedName>
</protein>
<reference evidence="2 3" key="1">
    <citation type="submission" date="2015-09" db="EMBL/GenBank/DDBJ databases">
        <title>Draft genome sequence of a Caloramator mitchellensis, a moderate thermophile from the Great Artesian Basin of Australia.</title>
        <authorList>
            <person name="Patel B.K."/>
        </authorList>
    </citation>
    <scope>NUCLEOTIDE SEQUENCE [LARGE SCALE GENOMIC DNA]</scope>
    <source>
        <strain evidence="2 3">VF08</strain>
    </source>
</reference>
<feature type="transmembrane region" description="Helical" evidence="1">
    <location>
        <begin position="67"/>
        <end position="87"/>
    </location>
</feature>
<evidence type="ECO:0000313" key="3">
    <source>
        <dbReference type="Proteomes" id="UP000052015"/>
    </source>
</evidence>
<proteinExistence type="predicted"/>
<keyword evidence="1" id="KW-0812">Transmembrane</keyword>
<dbReference type="Proteomes" id="UP000052015">
    <property type="component" value="Unassembled WGS sequence"/>
</dbReference>
<keyword evidence="1" id="KW-1133">Transmembrane helix</keyword>
<dbReference type="AlphaFoldDB" id="A0A0R3JRT5"/>
<comment type="caution">
    <text evidence="2">The sequence shown here is derived from an EMBL/GenBank/DDBJ whole genome shotgun (WGS) entry which is preliminary data.</text>
</comment>
<evidence type="ECO:0000313" key="2">
    <source>
        <dbReference type="EMBL" id="KRQ86211.1"/>
    </source>
</evidence>
<sequence length="89" mass="9848">MVLDQNVVNYLLIVALLLLIVISMKMKNLIVIKVLIKTAIGGLIIFAINLVLAVFKFAIPLNIINSFFVGVLGIPGFGLILMIKYFIYP</sequence>
<keyword evidence="1" id="KW-0472">Membrane</keyword>